<dbReference type="AlphaFoldDB" id="A0AAV7NFK6"/>
<dbReference type="EMBL" id="JANPWB010000012">
    <property type="protein sequence ID" value="KAJ1113479.1"/>
    <property type="molecule type" value="Genomic_DNA"/>
</dbReference>
<evidence type="ECO:0000313" key="11">
    <source>
        <dbReference type="Proteomes" id="UP001066276"/>
    </source>
</evidence>
<protein>
    <recommendedName>
        <fullName evidence="12">Porimin</fullName>
    </recommendedName>
</protein>
<proteinExistence type="inferred from homology"/>
<dbReference type="Proteomes" id="UP001066276">
    <property type="component" value="Chromosome 8"/>
</dbReference>
<keyword evidence="7" id="KW-0325">Glycoprotein</keyword>
<keyword evidence="6 9" id="KW-0472">Membrane</keyword>
<feature type="compositionally biased region" description="Low complexity" evidence="8">
    <location>
        <begin position="167"/>
        <end position="203"/>
    </location>
</feature>
<evidence type="ECO:0000256" key="2">
    <source>
        <dbReference type="ARBA" id="ARBA00005341"/>
    </source>
</evidence>
<sequence length="273" mass="28410">MSISAFAMLISRGAARTAPSYRVHSHCSDCCSIRSLCCLFPSSPKEEALLLLPGRVGRHALPESTGRALRDPGALPSILSPARLESSEQAPCAPAALPFMLSALQLPTAPSSQKERACTFCTANVNVTDPLPASISTTINVTAIPEVMTPDNKTPVYNETTPPQVNGTTPGTPSSNVTTTSNETATTKASSTPSAAPTKPVTTNGSITLASTTVPNTPGSSGQSKTSKFDAGSFVGGIVLTLGILIVLYLGCKFYASKRGVQYRTIDEHEAII</sequence>
<evidence type="ECO:0000256" key="8">
    <source>
        <dbReference type="SAM" id="MobiDB-lite"/>
    </source>
</evidence>
<dbReference type="GO" id="GO:0016020">
    <property type="term" value="C:membrane"/>
    <property type="evidence" value="ECO:0007669"/>
    <property type="project" value="UniProtKB-SubCell"/>
</dbReference>
<feature type="transmembrane region" description="Helical" evidence="9">
    <location>
        <begin position="234"/>
        <end position="256"/>
    </location>
</feature>
<feature type="compositionally biased region" description="Polar residues" evidence="8">
    <location>
        <begin position="204"/>
        <end position="226"/>
    </location>
</feature>
<feature type="compositionally biased region" description="Polar residues" evidence="8">
    <location>
        <begin position="151"/>
        <end position="166"/>
    </location>
</feature>
<organism evidence="10 11">
    <name type="scientific">Pleurodeles waltl</name>
    <name type="common">Iberian ribbed newt</name>
    <dbReference type="NCBI Taxonomy" id="8319"/>
    <lineage>
        <taxon>Eukaryota</taxon>
        <taxon>Metazoa</taxon>
        <taxon>Chordata</taxon>
        <taxon>Craniata</taxon>
        <taxon>Vertebrata</taxon>
        <taxon>Euteleostomi</taxon>
        <taxon>Amphibia</taxon>
        <taxon>Batrachia</taxon>
        <taxon>Caudata</taxon>
        <taxon>Salamandroidea</taxon>
        <taxon>Salamandridae</taxon>
        <taxon>Pleurodelinae</taxon>
        <taxon>Pleurodeles</taxon>
    </lineage>
</organism>
<keyword evidence="3 9" id="KW-0812">Transmembrane</keyword>
<evidence type="ECO:0000256" key="4">
    <source>
        <dbReference type="ARBA" id="ARBA00022729"/>
    </source>
</evidence>
<comment type="caution">
    <text evidence="10">The sequence shown here is derived from an EMBL/GenBank/DDBJ whole genome shotgun (WGS) entry which is preliminary data.</text>
</comment>
<comment type="similarity">
    <text evidence="2">Belongs to the CD164 family.</text>
</comment>
<evidence type="ECO:0000256" key="1">
    <source>
        <dbReference type="ARBA" id="ARBA00004479"/>
    </source>
</evidence>
<reference evidence="10" key="1">
    <citation type="journal article" date="2022" name="bioRxiv">
        <title>Sequencing and chromosome-scale assembly of the giantPleurodeles waltlgenome.</title>
        <authorList>
            <person name="Brown T."/>
            <person name="Elewa A."/>
            <person name="Iarovenko S."/>
            <person name="Subramanian E."/>
            <person name="Araus A.J."/>
            <person name="Petzold A."/>
            <person name="Susuki M."/>
            <person name="Suzuki K.-i.T."/>
            <person name="Hayashi T."/>
            <person name="Toyoda A."/>
            <person name="Oliveira C."/>
            <person name="Osipova E."/>
            <person name="Leigh N.D."/>
            <person name="Simon A."/>
            <person name="Yun M.H."/>
        </authorList>
    </citation>
    <scope>NUCLEOTIDE SEQUENCE</scope>
    <source>
        <strain evidence="10">20211129_DDA</strain>
        <tissue evidence="10">Liver</tissue>
    </source>
</reference>
<evidence type="ECO:0000256" key="6">
    <source>
        <dbReference type="ARBA" id="ARBA00023136"/>
    </source>
</evidence>
<feature type="region of interest" description="Disordered" evidence="8">
    <location>
        <begin position="149"/>
        <end position="227"/>
    </location>
</feature>
<keyword evidence="11" id="KW-1185">Reference proteome</keyword>
<evidence type="ECO:0000313" key="10">
    <source>
        <dbReference type="EMBL" id="KAJ1113479.1"/>
    </source>
</evidence>
<evidence type="ECO:0008006" key="12">
    <source>
        <dbReference type="Google" id="ProtNLM"/>
    </source>
</evidence>
<dbReference type="PANTHER" id="PTHR11337">
    <property type="entry name" value="MUCIN/PORIMIN"/>
    <property type="match status" value="1"/>
</dbReference>
<dbReference type="PANTHER" id="PTHR11337:SF14">
    <property type="entry name" value="PORIMIN"/>
    <property type="match status" value="1"/>
</dbReference>
<evidence type="ECO:0000256" key="3">
    <source>
        <dbReference type="ARBA" id="ARBA00022692"/>
    </source>
</evidence>
<accession>A0AAV7NFK6</accession>
<evidence type="ECO:0000256" key="7">
    <source>
        <dbReference type="ARBA" id="ARBA00023180"/>
    </source>
</evidence>
<keyword evidence="5 9" id="KW-1133">Transmembrane helix</keyword>
<dbReference type="GO" id="GO:0031410">
    <property type="term" value="C:cytoplasmic vesicle"/>
    <property type="evidence" value="ECO:0007669"/>
    <property type="project" value="TreeGrafter"/>
</dbReference>
<evidence type="ECO:0000256" key="5">
    <source>
        <dbReference type="ARBA" id="ARBA00022989"/>
    </source>
</evidence>
<name>A0AAV7NFK6_PLEWA</name>
<evidence type="ECO:0000256" key="9">
    <source>
        <dbReference type="SAM" id="Phobius"/>
    </source>
</evidence>
<dbReference type="Pfam" id="PF05283">
    <property type="entry name" value="MGC-24"/>
    <property type="match status" value="1"/>
</dbReference>
<keyword evidence="4" id="KW-0732">Signal</keyword>
<comment type="subcellular location">
    <subcellularLocation>
        <location evidence="1">Membrane</location>
        <topology evidence="1">Single-pass type I membrane protein</topology>
    </subcellularLocation>
</comment>
<gene>
    <name evidence="10" type="ORF">NDU88_001723</name>
</gene>
<dbReference type="InterPro" id="IPR007947">
    <property type="entry name" value="CD164_MGC24"/>
</dbReference>